<keyword evidence="4" id="KW-1185">Reference proteome</keyword>
<evidence type="ECO:0000256" key="1">
    <source>
        <dbReference type="SAM" id="Phobius"/>
    </source>
</evidence>
<evidence type="ECO:0000313" key="3">
    <source>
        <dbReference type="EMBL" id="WFD20899.1"/>
    </source>
</evidence>
<dbReference type="AlphaFoldDB" id="A0AAF0E9P2"/>
<keyword evidence="1" id="KW-0472">Membrane</keyword>
<gene>
    <name evidence="3" type="ORF">MCAP1_003154</name>
</gene>
<evidence type="ECO:0008006" key="5">
    <source>
        <dbReference type="Google" id="ProtNLM"/>
    </source>
</evidence>
<organism evidence="3 4">
    <name type="scientific">Malassezia caprae</name>
    <dbReference type="NCBI Taxonomy" id="1381934"/>
    <lineage>
        <taxon>Eukaryota</taxon>
        <taxon>Fungi</taxon>
        <taxon>Dikarya</taxon>
        <taxon>Basidiomycota</taxon>
        <taxon>Ustilaginomycotina</taxon>
        <taxon>Malasseziomycetes</taxon>
        <taxon>Malasseziales</taxon>
        <taxon>Malasseziaceae</taxon>
        <taxon>Malassezia</taxon>
    </lineage>
</organism>
<accession>A0AAF0E9P2</accession>
<reference evidence="3" key="1">
    <citation type="submission" date="2023-03" db="EMBL/GenBank/DDBJ databases">
        <title>Mating type loci evolution in Malassezia.</title>
        <authorList>
            <person name="Coelho M.A."/>
        </authorList>
    </citation>
    <scope>NUCLEOTIDE SEQUENCE</scope>
    <source>
        <strain evidence="3">CBS 10434</strain>
    </source>
</reference>
<keyword evidence="1" id="KW-1133">Transmembrane helix</keyword>
<dbReference type="Proteomes" id="UP001220961">
    <property type="component" value="Chromosome 7"/>
</dbReference>
<proteinExistence type="predicted"/>
<dbReference type="EMBL" id="CP119914">
    <property type="protein sequence ID" value="WFD20899.1"/>
    <property type="molecule type" value="Genomic_DNA"/>
</dbReference>
<evidence type="ECO:0000313" key="4">
    <source>
        <dbReference type="Proteomes" id="UP001220961"/>
    </source>
</evidence>
<feature type="signal peptide" evidence="2">
    <location>
        <begin position="1"/>
        <end position="15"/>
    </location>
</feature>
<keyword evidence="2" id="KW-0732">Signal</keyword>
<feature type="transmembrane region" description="Helical" evidence="1">
    <location>
        <begin position="180"/>
        <end position="208"/>
    </location>
</feature>
<name>A0AAF0E9P2_9BASI</name>
<sequence>MRLWLLVLCAAPVWANTALENVGPLLCEGSSHGTGSDFLMGARALHASSVPHRAHLPVAATSEWALYPDMSETWLEKYAPIPQAWRWVLTQRYQLRVSAPANVPADVDLDILKPTASAAGARPCNVIMARITIRPTGVAVAAHGRRHSWLTRVAEFTLGWAAPAMRAPTAVPVDITFEHLYLGVVPATALSMARTMLVVLMLLAIALVPRPRG</sequence>
<keyword evidence="1" id="KW-0812">Transmembrane</keyword>
<feature type="chain" id="PRO_5042233684" description="Secreted protein" evidence="2">
    <location>
        <begin position="16"/>
        <end position="213"/>
    </location>
</feature>
<protein>
    <recommendedName>
        <fullName evidence="5">Secreted protein</fullName>
    </recommendedName>
</protein>
<evidence type="ECO:0000256" key="2">
    <source>
        <dbReference type="SAM" id="SignalP"/>
    </source>
</evidence>